<evidence type="ECO:0000256" key="1">
    <source>
        <dbReference type="SAM" id="MobiDB-lite"/>
    </source>
</evidence>
<gene>
    <name evidence="2" type="ORF">MATL_G00137330</name>
</gene>
<evidence type="ECO:0000313" key="2">
    <source>
        <dbReference type="EMBL" id="KAG7467921.1"/>
    </source>
</evidence>
<feature type="region of interest" description="Disordered" evidence="1">
    <location>
        <begin position="59"/>
        <end position="91"/>
    </location>
</feature>
<proteinExistence type="predicted"/>
<protein>
    <submittedName>
        <fullName evidence="2">Uncharacterized protein</fullName>
    </submittedName>
</protein>
<accession>A0A9D3PT01</accession>
<name>A0A9D3PT01_MEGAT</name>
<organism evidence="2 3">
    <name type="scientific">Megalops atlanticus</name>
    <name type="common">Tarpon</name>
    <name type="synonym">Clupea gigantea</name>
    <dbReference type="NCBI Taxonomy" id="7932"/>
    <lineage>
        <taxon>Eukaryota</taxon>
        <taxon>Metazoa</taxon>
        <taxon>Chordata</taxon>
        <taxon>Craniata</taxon>
        <taxon>Vertebrata</taxon>
        <taxon>Euteleostomi</taxon>
        <taxon>Actinopterygii</taxon>
        <taxon>Neopterygii</taxon>
        <taxon>Teleostei</taxon>
        <taxon>Elopiformes</taxon>
        <taxon>Megalopidae</taxon>
        <taxon>Megalops</taxon>
    </lineage>
</organism>
<dbReference type="Proteomes" id="UP001046870">
    <property type="component" value="Chromosome 11"/>
</dbReference>
<reference evidence="2" key="1">
    <citation type="submission" date="2021-01" db="EMBL/GenBank/DDBJ databases">
        <authorList>
            <person name="Zahm M."/>
            <person name="Roques C."/>
            <person name="Cabau C."/>
            <person name="Klopp C."/>
            <person name="Donnadieu C."/>
            <person name="Jouanno E."/>
            <person name="Lampietro C."/>
            <person name="Louis A."/>
            <person name="Herpin A."/>
            <person name="Echchiki A."/>
            <person name="Berthelot C."/>
            <person name="Parey E."/>
            <person name="Roest-Crollius H."/>
            <person name="Braasch I."/>
            <person name="Postlethwait J."/>
            <person name="Bobe J."/>
            <person name="Montfort J."/>
            <person name="Bouchez O."/>
            <person name="Begum T."/>
            <person name="Mejri S."/>
            <person name="Adams A."/>
            <person name="Chen W.-J."/>
            <person name="Guiguen Y."/>
        </authorList>
    </citation>
    <scope>NUCLEOTIDE SEQUENCE</scope>
    <source>
        <strain evidence="2">YG-15Mar2019-1</strain>
        <tissue evidence="2">Brain</tissue>
    </source>
</reference>
<evidence type="ECO:0000313" key="3">
    <source>
        <dbReference type="Proteomes" id="UP001046870"/>
    </source>
</evidence>
<dbReference type="AlphaFoldDB" id="A0A9D3PT01"/>
<comment type="caution">
    <text evidence="2">The sequence shown here is derived from an EMBL/GenBank/DDBJ whole genome shotgun (WGS) entry which is preliminary data.</text>
</comment>
<feature type="compositionally biased region" description="Basic and acidic residues" evidence="1">
    <location>
        <begin position="66"/>
        <end position="79"/>
    </location>
</feature>
<sequence>MAVPLYSSLSPRSRLHSSLRFCPSHFHKRQPGVSRGRRFCPACSSLYSRSICIHSPWIGVSNSAEGKPRTPRSAERSRPAEGSSPVPKGRF</sequence>
<dbReference type="EMBL" id="JAFDVH010000011">
    <property type="protein sequence ID" value="KAG7467921.1"/>
    <property type="molecule type" value="Genomic_DNA"/>
</dbReference>
<keyword evidence="3" id="KW-1185">Reference proteome</keyword>